<name>L9LAB1_TUPCH</name>
<sequence length="75" mass="8126">MGQSNPFCPTEGCAEIPDELKPSNLGLHPSSCMVPRNTAPDTAVASCCRDQEEFSGEEKALVVLSEPLQRHLSRL</sequence>
<reference evidence="2" key="1">
    <citation type="submission" date="2012-07" db="EMBL/GenBank/DDBJ databases">
        <title>Genome of the Chinese tree shrew, a rising model animal genetically related to primates.</title>
        <authorList>
            <person name="Zhang G."/>
            <person name="Fan Y."/>
            <person name="Yao Y."/>
            <person name="Huang Z."/>
        </authorList>
    </citation>
    <scope>NUCLEOTIDE SEQUENCE [LARGE SCALE GENOMIC DNA]</scope>
</reference>
<evidence type="ECO:0000313" key="2">
    <source>
        <dbReference type="Proteomes" id="UP000011518"/>
    </source>
</evidence>
<proteinExistence type="predicted"/>
<organism evidence="1 2">
    <name type="scientific">Tupaia chinensis</name>
    <name type="common">Chinese tree shrew</name>
    <name type="synonym">Tupaia belangeri chinensis</name>
    <dbReference type="NCBI Taxonomy" id="246437"/>
    <lineage>
        <taxon>Eukaryota</taxon>
        <taxon>Metazoa</taxon>
        <taxon>Chordata</taxon>
        <taxon>Craniata</taxon>
        <taxon>Vertebrata</taxon>
        <taxon>Euteleostomi</taxon>
        <taxon>Mammalia</taxon>
        <taxon>Eutheria</taxon>
        <taxon>Euarchontoglires</taxon>
        <taxon>Scandentia</taxon>
        <taxon>Tupaiidae</taxon>
        <taxon>Tupaia</taxon>
    </lineage>
</organism>
<accession>L9LAB1</accession>
<keyword evidence="2" id="KW-1185">Reference proteome</keyword>
<dbReference type="AlphaFoldDB" id="L9LAB1"/>
<protein>
    <submittedName>
        <fullName evidence="1">Uncharacterized protein</fullName>
    </submittedName>
</protein>
<dbReference type="InParanoid" id="L9LAB1"/>
<evidence type="ECO:0000313" key="1">
    <source>
        <dbReference type="EMBL" id="ELW72005.1"/>
    </source>
</evidence>
<dbReference type="Proteomes" id="UP000011518">
    <property type="component" value="Unassembled WGS sequence"/>
</dbReference>
<dbReference type="EMBL" id="KB320448">
    <property type="protein sequence ID" value="ELW72005.1"/>
    <property type="molecule type" value="Genomic_DNA"/>
</dbReference>
<reference evidence="2" key="2">
    <citation type="journal article" date="2013" name="Nat. Commun.">
        <title>Genome of the Chinese tree shrew.</title>
        <authorList>
            <person name="Fan Y."/>
            <person name="Huang Z.Y."/>
            <person name="Cao C.C."/>
            <person name="Chen C.S."/>
            <person name="Chen Y.X."/>
            <person name="Fan D.D."/>
            <person name="He J."/>
            <person name="Hou H.L."/>
            <person name="Hu L."/>
            <person name="Hu X.T."/>
            <person name="Jiang X.T."/>
            <person name="Lai R."/>
            <person name="Lang Y.S."/>
            <person name="Liang B."/>
            <person name="Liao S.G."/>
            <person name="Mu D."/>
            <person name="Ma Y.Y."/>
            <person name="Niu Y.Y."/>
            <person name="Sun X.Q."/>
            <person name="Xia J.Q."/>
            <person name="Xiao J."/>
            <person name="Xiong Z.Q."/>
            <person name="Xu L."/>
            <person name="Yang L."/>
            <person name="Zhang Y."/>
            <person name="Zhao W."/>
            <person name="Zhao X.D."/>
            <person name="Zheng Y.T."/>
            <person name="Zhou J.M."/>
            <person name="Zhu Y.B."/>
            <person name="Zhang G.J."/>
            <person name="Wang J."/>
            <person name="Yao Y.G."/>
        </authorList>
    </citation>
    <scope>NUCLEOTIDE SEQUENCE [LARGE SCALE GENOMIC DNA]</scope>
</reference>
<gene>
    <name evidence="1" type="ORF">TREES_T100010456</name>
</gene>